<evidence type="ECO:0000256" key="1">
    <source>
        <dbReference type="SAM" id="MobiDB-lite"/>
    </source>
</evidence>
<evidence type="ECO:0000313" key="3">
    <source>
        <dbReference type="Proteomes" id="UP001611339"/>
    </source>
</evidence>
<keyword evidence="3" id="KW-1185">Reference proteome</keyword>
<proteinExistence type="predicted"/>
<comment type="caution">
    <text evidence="2">The sequence shown here is derived from an EMBL/GenBank/DDBJ whole genome shotgun (WGS) entry which is preliminary data.</text>
</comment>
<organism evidence="2 3">
    <name type="scientific">Streptomyces litmocidini</name>
    <dbReference type="NCBI Taxonomy" id="67318"/>
    <lineage>
        <taxon>Bacteria</taxon>
        <taxon>Bacillati</taxon>
        <taxon>Actinomycetota</taxon>
        <taxon>Actinomycetes</taxon>
        <taxon>Kitasatosporales</taxon>
        <taxon>Streptomycetaceae</taxon>
        <taxon>Streptomyces</taxon>
    </lineage>
</organism>
<dbReference type="RefSeq" id="WP_398710025.1">
    <property type="nucleotide sequence ID" value="NZ_JBIRUI010000007.1"/>
</dbReference>
<feature type="compositionally biased region" description="Basic and acidic residues" evidence="1">
    <location>
        <begin position="116"/>
        <end position="139"/>
    </location>
</feature>
<name>A0ABW7U6P2_9ACTN</name>
<protein>
    <recommendedName>
        <fullName evidence="4">Helix-turn-helix domain-containing protein</fullName>
    </recommendedName>
</protein>
<reference evidence="2 3" key="1">
    <citation type="submission" date="2024-10" db="EMBL/GenBank/DDBJ databases">
        <title>The Natural Products Discovery Center: Release of the First 8490 Sequenced Strains for Exploring Actinobacteria Biosynthetic Diversity.</title>
        <authorList>
            <person name="Kalkreuter E."/>
            <person name="Kautsar S.A."/>
            <person name="Yang D."/>
            <person name="Bader C.D."/>
            <person name="Teijaro C.N."/>
            <person name="Fluegel L."/>
            <person name="Davis C.M."/>
            <person name="Simpson J.R."/>
            <person name="Lauterbach L."/>
            <person name="Steele A.D."/>
            <person name="Gui C."/>
            <person name="Meng S."/>
            <person name="Li G."/>
            <person name="Viehrig K."/>
            <person name="Ye F."/>
            <person name="Su P."/>
            <person name="Kiefer A.F."/>
            <person name="Nichols A."/>
            <person name="Cepeda A.J."/>
            <person name="Yan W."/>
            <person name="Fan B."/>
            <person name="Jiang Y."/>
            <person name="Adhikari A."/>
            <person name="Zheng C.-J."/>
            <person name="Schuster L."/>
            <person name="Cowan T.M."/>
            <person name="Smanski M.J."/>
            <person name="Chevrette M.G."/>
            <person name="De Carvalho L.P.S."/>
            <person name="Shen B."/>
        </authorList>
    </citation>
    <scope>NUCLEOTIDE SEQUENCE [LARGE SCALE GENOMIC DNA]</scope>
    <source>
        <strain evidence="2 3">NPDC020602</strain>
    </source>
</reference>
<sequence>MRHPRLNSDAKILLMYVQSLPDSASYKPLGEHAADLGMKPRAYHRAKECLVQNGYFHEWRWQSQRGRWTTEQLISNVTLTRDEANGIRDGVPTESPSARERTVGSTESRNPVTSSPKDKDGEKTSPHPPTEEPAPKSEPDPGPEPTPKSETDPEANATPEAAEAERLLLSLRHQNRDLLLGVREARGLAEMAAEWLRRGVSVADLRHALTAHLPRGGVRSAAGFLRHRLTEKLPVPLPPARPQERPAEAARPGLVTCEGFGGEHVFRPVGDETHCGNCRMELALRANGIQLREPAARPSWRTRVDQVRAEGAVPGT</sequence>
<feature type="compositionally biased region" description="Polar residues" evidence="1">
    <location>
        <begin position="103"/>
        <end position="115"/>
    </location>
</feature>
<dbReference type="Proteomes" id="UP001611339">
    <property type="component" value="Unassembled WGS sequence"/>
</dbReference>
<evidence type="ECO:0000313" key="2">
    <source>
        <dbReference type="EMBL" id="MFI1715299.1"/>
    </source>
</evidence>
<gene>
    <name evidence="2" type="ORF">ACH407_17235</name>
</gene>
<dbReference type="EMBL" id="JBIRUI010000007">
    <property type="protein sequence ID" value="MFI1715299.1"/>
    <property type="molecule type" value="Genomic_DNA"/>
</dbReference>
<evidence type="ECO:0008006" key="4">
    <source>
        <dbReference type="Google" id="ProtNLM"/>
    </source>
</evidence>
<feature type="region of interest" description="Disordered" evidence="1">
    <location>
        <begin position="84"/>
        <end position="160"/>
    </location>
</feature>
<accession>A0ABW7U6P2</accession>